<dbReference type="EMBL" id="CP126212">
    <property type="protein sequence ID" value="WIA14163.1"/>
    <property type="molecule type" value="Genomic_DNA"/>
</dbReference>
<accession>A0ABY8U3A6</accession>
<organism evidence="1 2">
    <name type="scientific">Tetradesmus obliquus</name>
    <name type="common">Green alga</name>
    <name type="synonym">Acutodesmus obliquus</name>
    <dbReference type="NCBI Taxonomy" id="3088"/>
    <lineage>
        <taxon>Eukaryota</taxon>
        <taxon>Viridiplantae</taxon>
        <taxon>Chlorophyta</taxon>
        <taxon>core chlorophytes</taxon>
        <taxon>Chlorophyceae</taxon>
        <taxon>CS clade</taxon>
        <taxon>Sphaeropleales</taxon>
        <taxon>Scenedesmaceae</taxon>
        <taxon>Tetradesmus</taxon>
    </lineage>
</organism>
<evidence type="ECO:0000313" key="2">
    <source>
        <dbReference type="Proteomes" id="UP001244341"/>
    </source>
</evidence>
<sequence length="107" mass="11468">MFLLELRHHKRSLQLFKQEPEHIVAAVAITVLNTRSQANSLAAGGISPTQSLITIKPSCASTSASCHVKSRRSSRNAGDTAGCCCLAAGLGHCLAEQYFQAACRSRR</sequence>
<keyword evidence="2" id="KW-1185">Reference proteome</keyword>
<proteinExistence type="predicted"/>
<gene>
    <name evidence="1" type="ORF">OEZ85_002705</name>
</gene>
<name>A0ABY8U3A6_TETOB</name>
<evidence type="ECO:0000313" key="1">
    <source>
        <dbReference type="EMBL" id="WIA14163.1"/>
    </source>
</evidence>
<reference evidence="1 2" key="1">
    <citation type="submission" date="2023-05" db="EMBL/GenBank/DDBJ databases">
        <title>A 100% complete, gapless, phased diploid assembly of the Scenedesmus obliquus UTEX 3031 genome.</title>
        <authorList>
            <person name="Biondi T.C."/>
            <person name="Hanschen E.R."/>
            <person name="Kwon T."/>
            <person name="Eng W."/>
            <person name="Kruse C.P.S."/>
            <person name="Koehler S.I."/>
            <person name="Kunde Y."/>
            <person name="Gleasner C.D."/>
            <person name="You Mak K.T."/>
            <person name="Polle J."/>
            <person name="Hovde B.T."/>
            <person name="Starkenburg S.R."/>
        </authorList>
    </citation>
    <scope>NUCLEOTIDE SEQUENCE [LARGE SCALE GENOMIC DNA]</scope>
    <source>
        <strain evidence="1 2">DOE0152z</strain>
    </source>
</reference>
<dbReference type="Proteomes" id="UP001244341">
    <property type="component" value="Chromosome 5b"/>
</dbReference>
<protein>
    <submittedName>
        <fullName evidence="1">Uncharacterized protein</fullName>
    </submittedName>
</protein>